<comment type="caution">
    <text evidence="2">The sequence shown here is derived from an EMBL/GenBank/DDBJ whole genome shotgun (WGS) entry which is preliminary data.</text>
</comment>
<organism evidence="2 3">
    <name type="scientific">Coprinopsis cinerea (strain Okayama-7 / 130 / ATCC MYA-4618 / FGSC 9003)</name>
    <name type="common">Inky cap fungus</name>
    <name type="synonym">Hormographiella aspergillata</name>
    <dbReference type="NCBI Taxonomy" id="240176"/>
    <lineage>
        <taxon>Eukaryota</taxon>
        <taxon>Fungi</taxon>
        <taxon>Dikarya</taxon>
        <taxon>Basidiomycota</taxon>
        <taxon>Agaricomycotina</taxon>
        <taxon>Agaricomycetes</taxon>
        <taxon>Agaricomycetidae</taxon>
        <taxon>Agaricales</taxon>
        <taxon>Agaricineae</taxon>
        <taxon>Psathyrellaceae</taxon>
        <taxon>Coprinopsis</taxon>
    </lineage>
</organism>
<protein>
    <submittedName>
        <fullName evidence="2">Uncharacterized protein</fullName>
    </submittedName>
</protein>
<feature type="region of interest" description="Disordered" evidence="1">
    <location>
        <begin position="1"/>
        <end position="65"/>
    </location>
</feature>
<evidence type="ECO:0000256" key="1">
    <source>
        <dbReference type="SAM" id="MobiDB-lite"/>
    </source>
</evidence>
<proteinExistence type="predicted"/>
<keyword evidence="3" id="KW-1185">Reference proteome</keyword>
<sequence length="106" mass="11866">MPSIRNTDDKFKKPQQIVGRPEVTDHDINESYMRNPPHNLELSAAARKPGPPQKATEQAAKDRRPAIVNEDQEVLGINEATGREKKAEDLAEVVQHDSLNPNDSLF</sequence>
<dbReference type="RefSeq" id="XP_001834132.1">
    <property type="nucleotide sequence ID" value="XM_001834080.1"/>
</dbReference>
<dbReference type="VEuPathDB" id="FungiDB:CC1G_08763"/>
<dbReference type="Proteomes" id="UP000001861">
    <property type="component" value="Unassembled WGS sequence"/>
</dbReference>
<accession>A8NJ26</accession>
<evidence type="ECO:0000313" key="2">
    <source>
        <dbReference type="EMBL" id="EAU87727.1"/>
    </source>
</evidence>
<dbReference type="AlphaFoldDB" id="A8NJ26"/>
<feature type="compositionally biased region" description="Basic and acidic residues" evidence="1">
    <location>
        <begin position="1"/>
        <end position="12"/>
    </location>
</feature>
<gene>
    <name evidence="2" type="ORF">CC1G_08763</name>
</gene>
<dbReference type="KEGG" id="cci:CC1G_08763"/>
<feature type="compositionally biased region" description="Polar residues" evidence="1">
    <location>
        <begin position="97"/>
        <end position="106"/>
    </location>
</feature>
<dbReference type="OrthoDB" id="3224585at2759"/>
<evidence type="ECO:0000313" key="3">
    <source>
        <dbReference type="Proteomes" id="UP000001861"/>
    </source>
</evidence>
<feature type="region of interest" description="Disordered" evidence="1">
    <location>
        <begin position="77"/>
        <end position="106"/>
    </location>
</feature>
<dbReference type="InParanoid" id="A8NJ26"/>
<reference evidence="2 3" key="1">
    <citation type="journal article" date="2010" name="Proc. Natl. Acad. Sci. U.S.A.">
        <title>Insights into evolution of multicellular fungi from the assembled chromosomes of the mushroom Coprinopsis cinerea (Coprinus cinereus).</title>
        <authorList>
            <person name="Stajich J.E."/>
            <person name="Wilke S.K."/>
            <person name="Ahren D."/>
            <person name="Au C.H."/>
            <person name="Birren B.W."/>
            <person name="Borodovsky M."/>
            <person name="Burns C."/>
            <person name="Canback B."/>
            <person name="Casselton L.A."/>
            <person name="Cheng C.K."/>
            <person name="Deng J."/>
            <person name="Dietrich F.S."/>
            <person name="Fargo D.C."/>
            <person name="Farman M.L."/>
            <person name="Gathman A.C."/>
            <person name="Goldberg J."/>
            <person name="Guigo R."/>
            <person name="Hoegger P.J."/>
            <person name="Hooker J.B."/>
            <person name="Huggins A."/>
            <person name="James T.Y."/>
            <person name="Kamada T."/>
            <person name="Kilaru S."/>
            <person name="Kodira C."/>
            <person name="Kues U."/>
            <person name="Kupfer D."/>
            <person name="Kwan H.S."/>
            <person name="Lomsadze A."/>
            <person name="Li W."/>
            <person name="Lilly W.W."/>
            <person name="Ma L.J."/>
            <person name="Mackey A.J."/>
            <person name="Manning G."/>
            <person name="Martin F."/>
            <person name="Muraguchi H."/>
            <person name="Natvig D.O."/>
            <person name="Palmerini H."/>
            <person name="Ramesh M.A."/>
            <person name="Rehmeyer C.J."/>
            <person name="Roe B.A."/>
            <person name="Shenoy N."/>
            <person name="Stanke M."/>
            <person name="Ter-Hovhannisyan V."/>
            <person name="Tunlid A."/>
            <person name="Velagapudi R."/>
            <person name="Vision T.J."/>
            <person name="Zeng Q."/>
            <person name="Zolan M.E."/>
            <person name="Pukkila P.J."/>
        </authorList>
    </citation>
    <scope>NUCLEOTIDE SEQUENCE [LARGE SCALE GENOMIC DNA]</scope>
    <source>
        <strain evidence="3">Okayama-7 / 130 / ATCC MYA-4618 / FGSC 9003</strain>
    </source>
</reference>
<name>A8NJ26_COPC7</name>
<dbReference type="EMBL" id="AACS02000010">
    <property type="protein sequence ID" value="EAU87727.1"/>
    <property type="molecule type" value="Genomic_DNA"/>
</dbReference>
<dbReference type="GeneID" id="6010637"/>